<dbReference type="EMBL" id="JACRSX010000001">
    <property type="protein sequence ID" value="MBC8561071.1"/>
    <property type="molecule type" value="Genomic_DNA"/>
</dbReference>
<feature type="transmembrane region" description="Helical" evidence="1">
    <location>
        <begin position="268"/>
        <end position="289"/>
    </location>
</feature>
<feature type="transmembrane region" description="Helical" evidence="1">
    <location>
        <begin position="142"/>
        <end position="166"/>
    </location>
</feature>
<feature type="transmembrane region" description="Helical" evidence="1">
    <location>
        <begin position="339"/>
        <end position="358"/>
    </location>
</feature>
<evidence type="ECO:0000313" key="3">
    <source>
        <dbReference type="Proteomes" id="UP000606193"/>
    </source>
</evidence>
<feature type="transmembrane region" description="Helical" evidence="1">
    <location>
        <begin position="6"/>
        <end position="27"/>
    </location>
</feature>
<reference evidence="2 3" key="1">
    <citation type="submission" date="2020-08" db="EMBL/GenBank/DDBJ databases">
        <title>Genome public.</title>
        <authorList>
            <person name="Liu C."/>
            <person name="Sun Q."/>
        </authorList>
    </citation>
    <scope>NUCLEOTIDE SEQUENCE [LARGE SCALE GENOMIC DNA]</scope>
    <source>
        <strain evidence="2 3">NSJ-37</strain>
    </source>
</reference>
<sequence length="437" mass="49577">MHHFTGYELLWLFFIYSFGGWVLETVIATLKQRKFANRGLVNGPFCVIYGLTVICMAIGLQELTGFWLFAFAVIYATIAEWISGHLIEKAFGERWWDYSGRRWNLDGYICLTASLVWGAMGYVAVHWGNYLLLTLISLLPGLLMKIVLLALAGVLFVDVMGSFLLLTGKSRYPERWEAAEQSLDKVGARLSASIAGFVERRIHKAYPKAKKAAKTPESVGQASQVRFAAGCGFYKVVSLFMIGAFLGDITETIFCRVRAGVWMSRSSVVWGPFSIVWGLAIALVSWMLYQYRNRSDRFLFLVGTFLGGAYEYLCSVFTELVFGKVFWDYSRIPFNLGGRINLLYCFFWGIAAVVWFKAFLPKVEKAIEMIPVQAGKLLVWLMVVFMSCNIAVSCMALIRYDERSRGIKAEASWQQWSDTHYDDAKLMKIYPNAVEPK</sequence>
<keyword evidence="1" id="KW-0812">Transmembrane</keyword>
<comment type="caution">
    <text evidence="2">The sequence shown here is derived from an EMBL/GenBank/DDBJ whole genome shotgun (WGS) entry which is preliminary data.</text>
</comment>
<name>A0ABR7MXH8_9FIRM</name>
<feature type="transmembrane region" description="Helical" evidence="1">
    <location>
        <begin position="108"/>
        <end position="130"/>
    </location>
</feature>
<proteinExistence type="predicted"/>
<feature type="transmembrane region" description="Helical" evidence="1">
    <location>
        <begin position="39"/>
        <end position="60"/>
    </location>
</feature>
<keyword evidence="1" id="KW-0472">Membrane</keyword>
<dbReference type="InterPro" id="IPR010540">
    <property type="entry name" value="CmpB_TMEM229"/>
</dbReference>
<organism evidence="2 3">
    <name type="scientific">Jutongia huaianensis</name>
    <dbReference type="NCBI Taxonomy" id="2763668"/>
    <lineage>
        <taxon>Bacteria</taxon>
        <taxon>Bacillati</taxon>
        <taxon>Bacillota</taxon>
        <taxon>Clostridia</taxon>
        <taxon>Lachnospirales</taxon>
        <taxon>Lachnospiraceae</taxon>
        <taxon>Jutongia</taxon>
    </lineage>
</organism>
<keyword evidence="3" id="KW-1185">Reference proteome</keyword>
<accession>A0ABR7MXH8</accession>
<gene>
    <name evidence="2" type="ORF">H8704_00250</name>
</gene>
<feature type="transmembrane region" description="Helical" evidence="1">
    <location>
        <begin position="309"/>
        <end position="327"/>
    </location>
</feature>
<evidence type="ECO:0000256" key="1">
    <source>
        <dbReference type="SAM" id="Phobius"/>
    </source>
</evidence>
<protein>
    <submittedName>
        <fullName evidence="2">ABC transporter permease</fullName>
    </submittedName>
</protein>
<dbReference type="RefSeq" id="WP_249296857.1">
    <property type="nucleotide sequence ID" value="NZ_JACRSX010000001.1"/>
</dbReference>
<dbReference type="Pfam" id="PF06541">
    <property type="entry name" value="ABC_trans_CmpB"/>
    <property type="match status" value="2"/>
</dbReference>
<feature type="transmembrane region" description="Helical" evidence="1">
    <location>
        <begin position="66"/>
        <end position="87"/>
    </location>
</feature>
<dbReference type="Proteomes" id="UP000606193">
    <property type="component" value="Unassembled WGS sequence"/>
</dbReference>
<evidence type="ECO:0000313" key="2">
    <source>
        <dbReference type="EMBL" id="MBC8561071.1"/>
    </source>
</evidence>
<keyword evidence="1" id="KW-1133">Transmembrane helix</keyword>
<feature type="transmembrane region" description="Helical" evidence="1">
    <location>
        <begin position="378"/>
        <end position="398"/>
    </location>
</feature>